<evidence type="ECO:0000256" key="1">
    <source>
        <dbReference type="SAM" id="MobiDB-lite"/>
    </source>
</evidence>
<feature type="region of interest" description="Disordered" evidence="1">
    <location>
        <begin position="65"/>
        <end position="90"/>
    </location>
</feature>
<protein>
    <submittedName>
        <fullName evidence="2">Uncharacterized protein</fullName>
    </submittedName>
</protein>
<sequence length="111" mass="12497">MRQMVPVMDMDEVVMEASDREGIDEYVVPFMAVLSNFRRKRRIPPQPRGESPCYLMAEEPARRGGLCPGGIKPGGPHRFQGHPPARGPQPRRIKWKILAVVTLKKDLIPGP</sequence>
<gene>
    <name evidence="2" type="ORF">NTJ_02995</name>
</gene>
<dbReference type="Proteomes" id="UP001307889">
    <property type="component" value="Chromosome 2"/>
</dbReference>
<name>A0ABN7AIM8_9HEMI</name>
<dbReference type="EMBL" id="AP028910">
    <property type="protein sequence ID" value="BES90187.1"/>
    <property type="molecule type" value="Genomic_DNA"/>
</dbReference>
<keyword evidence="3" id="KW-1185">Reference proteome</keyword>
<organism evidence="2 3">
    <name type="scientific">Nesidiocoris tenuis</name>
    <dbReference type="NCBI Taxonomy" id="355587"/>
    <lineage>
        <taxon>Eukaryota</taxon>
        <taxon>Metazoa</taxon>
        <taxon>Ecdysozoa</taxon>
        <taxon>Arthropoda</taxon>
        <taxon>Hexapoda</taxon>
        <taxon>Insecta</taxon>
        <taxon>Pterygota</taxon>
        <taxon>Neoptera</taxon>
        <taxon>Paraneoptera</taxon>
        <taxon>Hemiptera</taxon>
        <taxon>Heteroptera</taxon>
        <taxon>Panheteroptera</taxon>
        <taxon>Cimicomorpha</taxon>
        <taxon>Miridae</taxon>
        <taxon>Dicyphina</taxon>
        <taxon>Nesidiocoris</taxon>
    </lineage>
</organism>
<evidence type="ECO:0000313" key="2">
    <source>
        <dbReference type="EMBL" id="BES90187.1"/>
    </source>
</evidence>
<accession>A0ABN7AIM8</accession>
<proteinExistence type="predicted"/>
<reference evidence="2 3" key="1">
    <citation type="submission" date="2023-09" db="EMBL/GenBank/DDBJ databases">
        <title>Nesidiocoris tenuis whole genome shotgun sequence.</title>
        <authorList>
            <person name="Shibata T."/>
            <person name="Shimoda M."/>
            <person name="Kobayashi T."/>
            <person name="Uehara T."/>
        </authorList>
    </citation>
    <scope>NUCLEOTIDE SEQUENCE [LARGE SCALE GENOMIC DNA]</scope>
    <source>
        <strain evidence="2 3">Japan</strain>
    </source>
</reference>
<evidence type="ECO:0000313" key="3">
    <source>
        <dbReference type="Proteomes" id="UP001307889"/>
    </source>
</evidence>